<reference evidence="7 8" key="1">
    <citation type="submission" date="2019-01" db="EMBL/GenBank/DDBJ databases">
        <title>Nocardioides guangzhouensis sp. nov., an actinobacterium isolated from soil.</title>
        <authorList>
            <person name="Fu Y."/>
            <person name="Cai Y."/>
            <person name="Lin Z."/>
            <person name="Chen P."/>
        </authorList>
    </citation>
    <scope>NUCLEOTIDE SEQUENCE [LARGE SCALE GENOMIC DNA]</scope>
    <source>
        <strain evidence="7 8">NBRC 105384</strain>
    </source>
</reference>
<dbReference type="SUPFAM" id="SSF52540">
    <property type="entry name" value="P-loop containing nucleoside triphosphate hydrolases"/>
    <property type="match status" value="1"/>
</dbReference>
<gene>
    <name evidence="7" type="primary">rapZ</name>
    <name evidence="7" type="ORF">ETU37_12530</name>
</gene>
<proteinExistence type="inferred from homology"/>
<comment type="caution">
    <text evidence="7">The sequence shown here is derived from an EMBL/GenBank/DDBJ whole genome shotgun (WGS) entry which is preliminary data.</text>
</comment>
<dbReference type="Proteomes" id="UP000291189">
    <property type="component" value="Unassembled WGS sequence"/>
</dbReference>
<evidence type="ECO:0000256" key="4">
    <source>
        <dbReference type="HAMAP-Rule" id="MF_00636"/>
    </source>
</evidence>
<dbReference type="NCBIfam" id="NF003828">
    <property type="entry name" value="PRK05416.1"/>
    <property type="match status" value="1"/>
</dbReference>
<protein>
    <submittedName>
        <fullName evidence="7">RNase adapter RapZ</fullName>
    </submittedName>
</protein>
<evidence type="ECO:0000256" key="3">
    <source>
        <dbReference type="ARBA" id="ARBA00023134"/>
    </source>
</evidence>
<dbReference type="PANTHER" id="PTHR30448">
    <property type="entry name" value="RNASE ADAPTER PROTEIN RAPZ"/>
    <property type="match status" value="1"/>
</dbReference>
<dbReference type="GO" id="GO:0005525">
    <property type="term" value="F:GTP binding"/>
    <property type="evidence" value="ECO:0007669"/>
    <property type="project" value="UniProtKB-UniRule"/>
</dbReference>
<dbReference type="Pfam" id="PF03668">
    <property type="entry name" value="RapZ-like_N"/>
    <property type="match status" value="1"/>
</dbReference>
<evidence type="ECO:0000259" key="6">
    <source>
        <dbReference type="Pfam" id="PF22740"/>
    </source>
</evidence>
<accession>A0A4Q5IZD6</accession>
<keyword evidence="8" id="KW-1185">Reference proteome</keyword>
<dbReference type="HAMAP" id="MF_00636">
    <property type="entry name" value="RapZ_like"/>
    <property type="match status" value="1"/>
</dbReference>
<dbReference type="PANTHER" id="PTHR30448:SF0">
    <property type="entry name" value="RNASE ADAPTER PROTEIN RAPZ"/>
    <property type="match status" value="1"/>
</dbReference>
<dbReference type="EMBL" id="SDPU01000023">
    <property type="protein sequence ID" value="RYU11404.1"/>
    <property type="molecule type" value="Genomic_DNA"/>
</dbReference>
<evidence type="ECO:0000256" key="2">
    <source>
        <dbReference type="ARBA" id="ARBA00022840"/>
    </source>
</evidence>
<feature type="domain" description="RapZ-like N-terminal" evidence="5">
    <location>
        <begin position="20"/>
        <end position="175"/>
    </location>
</feature>
<keyword evidence="2 4" id="KW-0067">ATP-binding</keyword>
<dbReference type="OrthoDB" id="9784461at2"/>
<keyword evidence="1 4" id="KW-0547">Nucleotide-binding</keyword>
<dbReference type="Gene3D" id="3.40.50.300">
    <property type="entry name" value="P-loop containing nucleotide triphosphate hydrolases"/>
    <property type="match status" value="1"/>
</dbReference>
<dbReference type="InterPro" id="IPR053931">
    <property type="entry name" value="RapZ_C"/>
</dbReference>
<dbReference type="AlphaFoldDB" id="A0A4Q5IZD6"/>
<evidence type="ECO:0000259" key="5">
    <source>
        <dbReference type="Pfam" id="PF03668"/>
    </source>
</evidence>
<dbReference type="InterPro" id="IPR053930">
    <property type="entry name" value="RapZ-like_N"/>
</dbReference>
<dbReference type="GO" id="GO:0005524">
    <property type="term" value="F:ATP binding"/>
    <property type="evidence" value="ECO:0007669"/>
    <property type="project" value="UniProtKB-UniRule"/>
</dbReference>
<keyword evidence="3 4" id="KW-0342">GTP-binding</keyword>
<evidence type="ECO:0000313" key="7">
    <source>
        <dbReference type="EMBL" id="RYU11404.1"/>
    </source>
</evidence>
<dbReference type="InterPro" id="IPR005337">
    <property type="entry name" value="RapZ-like"/>
</dbReference>
<feature type="domain" description="RapZ C-terminal" evidence="6">
    <location>
        <begin position="179"/>
        <end position="298"/>
    </location>
</feature>
<evidence type="ECO:0000313" key="8">
    <source>
        <dbReference type="Proteomes" id="UP000291189"/>
    </source>
</evidence>
<dbReference type="InterPro" id="IPR027417">
    <property type="entry name" value="P-loop_NTPase"/>
</dbReference>
<evidence type="ECO:0000256" key="1">
    <source>
        <dbReference type="ARBA" id="ARBA00022741"/>
    </source>
</evidence>
<dbReference type="RefSeq" id="WP_129987679.1">
    <property type="nucleotide sequence ID" value="NZ_SDPU01000023.1"/>
</dbReference>
<sequence>MGASPSQTPPSGPPPEERGELVVVTGMTGAGRSTAAKELEDLGYFVVDNLPPQLVRDVVELVDASRGVQQPIAVVVDVRSGSFFGGLQEVLATGQTGRRTTLLYLDCSDDILVRRQEAARRPHPLQEGGRLLDGLARERDVLADLRADADLVIDTTALNVHQLTDKVAEAFGTEQTTSMKVTVVSFGFKYGIPADADLVADMRFLPNPHWVEELRPLTGRDSSVADYVKKQPDAEEFLTEYVALVRTLMAGYLREGKRFMTIAIGCTGGKHRSVAMTEEIAARLRGYGIDARGVHRDLGRE</sequence>
<name>A0A4Q5IZD6_9ACTN</name>
<feature type="binding site" evidence="4">
    <location>
        <begin position="77"/>
        <end position="80"/>
    </location>
    <ligand>
        <name>GTP</name>
        <dbReference type="ChEBI" id="CHEBI:37565"/>
    </ligand>
</feature>
<organism evidence="7 8">
    <name type="scientific">Nocardioides iriomotensis</name>
    <dbReference type="NCBI Taxonomy" id="715784"/>
    <lineage>
        <taxon>Bacteria</taxon>
        <taxon>Bacillati</taxon>
        <taxon>Actinomycetota</taxon>
        <taxon>Actinomycetes</taxon>
        <taxon>Propionibacteriales</taxon>
        <taxon>Nocardioidaceae</taxon>
        <taxon>Nocardioides</taxon>
    </lineage>
</organism>
<dbReference type="Pfam" id="PF22740">
    <property type="entry name" value="PapZ_C"/>
    <property type="match status" value="1"/>
</dbReference>
<feature type="binding site" evidence="4">
    <location>
        <begin position="26"/>
        <end position="33"/>
    </location>
    <ligand>
        <name>ATP</name>
        <dbReference type="ChEBI" id="CHEBI:30616"/>
    </ligand>
</feature>
<dbReference type="PIRSF" id="PIRSF005052">
    <property type="entry name" value="P-loopkin"/>
    <property type="match status" value="1"/>
</dbReference>